<feature type="transmembrane region" description="Helical" evidence="1">
    <location>
        <begin position="80"/>
        <end position="101"/>
    </location>
</feature>
<evidence type="ECO:0000256" key="1">
    <source>
        <dbReference type="SAM" id="Phobius"/>
    </source>
</evidence>
<keyword evidence="1" id="KW-0812">Transmembrane</keyword>
<reference evidence="2 3" key="1">
    <citation type="journal article" date="2016" name="Nat. Commun.">
        <title>Thousands of microbial genomes shed light on interconnected biogeochemical processes in an aquifer system.</title>
        <authorList>
            <person name="Anantharaman K."/>
            <person name="Brown C.T."/>
            <person name="Hug L.A."/>
            <person name="Sharon I."/>
            <person name="Castelle C.J."/>
            <person name="Probst A.J."/>
            <person name="Thomas B.C."/>
            <person name="Singh A."/>
            <person name="Wilkins M.J."/>
            <person name="Karaoz U."/>
            <person name="Brodie E.L."/>
            <person name="Williams K.H."/>
            <person name="Hubbard S.S."/>
            <person name="Banfield J.F."/>
        </authorList>
    </citation>
    <scope>NUCLEOTIDE SEQUENCE [LARGE SCALE GENOMIC DNA]</scope>
</reference>
<feature type="transmembrane region" description="Helical" evidence="1">
    <location>
        <begin position="355"/>
        <end position="372"/>
    </location>
</feature>
<sequence>MKKVLFLVYIILILILVKSIALSGYYYRFDNDELYHLQKVFLLAQGYKPYLQFYSVYAPFLHYFLLPIFLTFGFSVKTLYFAKIAMICLFLCRVILMTFFVKKIFGQNTAFWFLPIMLMEPFTLVTGMQTRPENFALLLLSVFLIILYYALKSQSAKKIFLSGIFLTLTFFGSLKLLPAVLMIILGLSIYCFLNNKKRLLLYFFDGLIAAFFLLFLFFYFSGNMLPAFQQLLLDPLLLNMTIPISTPFNFFYMIESSLLFGKLGRPITWIWALVLPMAAFAASYKVFLESIINNVKSGKYFFYLGLSLAFFVTWISMLFINSVWMQYYLPLTWFYCLFTAVLINDIQTNIKIKTAFRQIFTIIMIIFLIMVGKTTYEGNLVRSTGSNTIELQNIETLWKIVPLKEKTFPNILFRLPAYPIIYGGTLAPYMIERFGPVYRMLQKNNVNIITAEENYIRSLDKDSQNYIFINFKKDSPNPIIWRRIIKSI</sequence>
<protein>
    <recommendedName>
        <fullName evidence="4">Glycosyltransferase RgtA/B/C/D-like domain-containing protein</fullName>
    </recommendedName>
</protein>
<keyword evidence="1" id="KW-0472">Membrane</keyword>
<dbReference type="AlphaFoldDB" id="A0A1F7JD48"/>
<feature type="transmembrane region" description="Helical" evidence="1">
    <location>
        <begin position="110"/>
        <end position="128"/>
    </location>
</feature>
<evidence type="ECO:0000313" key="2">
    <source>
        <dbReference type="EMBL" id="OGK53535.1"/>
    </source>
</evidence>
<accession>A0A1F7JD48</accession>
<feature type="transmembrane region" description="Helical" evidence="1">
    <location>
        <begin position="199"/>
        <end position="220"/>
    </location>
</feature>
<name>A0A1F7JD48_9BACT</name>
<feature type="transmembrane region" description="Helical" evidence="1">
    <location>
        <begin position="266"/>
        <end position="288"/>
    </location>
</feature>
<gene>
    <name evidence="2" type="ORF">A3H78_04905</name>
</gene>
<organism evidence="2 3">
    <name type="scientific">Candidatus Roizmanbacteria bacterium RIFCSPLOWO2_02_FULL_36_11</name>
    <dbReference type="NCBI Taxonomy" id="1802071"/>
    <lineage>
        <taxon>Bacteria</taxon>
        <taxon>Candidatus Roizmaniibacteriota</taxon>
    </lineage>
</organism>
<feature type="transmembrane region" description="Helical" evidence="1">
    <location>
        <begin position="163"/>
        <end position="193"/>
    </location>
</feature>
<comment type="caution">
    <text evidence="2">The sequence shown here is derived from an EMBL/GenBank/DDBJ whole genome shotgun (WGS) entry which is preliminary data.</text>
</comment>
<proteinExistence type="predicted"/>
<dbReference type="EMBL" id="MGAV01000018">
    <property type="protein sequence ID" value="OGK53535.1"/>
    <property type="molecule type" value="Genomic_DNA"/>
</dbReference>
<feature type="transmembrane region" description="Helical" evidence="1">
    <location>
        <begin position="300"/>
        <end position="320"/>
    </location>
</feature>
<feature type="transmembrane region" description="Helical" evidence="1">
    <location>
        <begin position="411"/>
        <end position="431"/>
    </location>
</feature>
<feature type="transmembrane region" description="Helical" evidence="1">
    <location>
        <begin position="326"/>
        <end position="343"/>
    </location>
</feature>
<evidence type="ECO:0000313" key="3">
    <source>
        <dbReference type="Proteomes" id="UP000177418"/>
    </source>
</evidence>
<feature type="transmembrane region" description="Helical" evidence="1">
    <location>
        <begin position="134"/>
        <end position="151"/>
    </location>
</feature>
<feature type="transmembrane region" description="Helical" evidence="1">
    <location>
        <begin position="50"/>
        <end position="74"/>
    </location>
</feature>
<dbReference type="Proteomes" id="UP000177418">
    <property type="component" value="Unassembled WGS sequence"/>
</dbReference>
<evidence type="ECO:0008006" key="4">
    <source>
        <dbReference type="Google" id="ProtNLM"/>
    </source>
</evidence>
<keyword evidence="1" id="KW-1133">Transmembrane helix</keyword>
<feature type="transmembrane region" description="Helical" evidence="1">
    <location>
        <begin position="6"/>
        <end position="29"/>
    </location>
</feature>